<feature type="region of interest" description="Disordered" evidence="1">
    <location>
        <begin position="544"/>
        <end position="570"/>
    </location>
</feature>
<proteinExistence type="predicted"/>
<accession>A0AA39Y736</accession>
<feature type="region of interest" description="Disordered" evidence="1">
    <location>
        <begin position="769"/>
        <end position="795"/>
    </location>
</feature>
<dbReference type="PANTHER" id="PTHR33112:SF10">
    <property type="entry name" value="TOL"/>
    <property type="match status" value="1"/>
</dbReference>
<dbReference type="InterPro" id="IPR010730">
    <property type="entry name" value="HET"/>
</dbReference>
<gene>
    <name evidence="3" type="ORF">DIS24_g7878</name>
</gene>
<dbReference type="AlphaFoldDB" id="A0AA39Y736"/>
<dbReference type="Proteomes" id="UP001175001">
    <property type="component" value="Unassembled WGS sequence"/>
</dbReference>
<comment type="caution">
    <text evidence="3">The sequence shown here is derived from an EMBL/GenBank/DDBJ whole genome shotgun (WGS) entry which is preliminary data.</text>
</comment>
<dbReference type="PANTHER" id="PTHR33112">
    <property type="entry name" value="DOMAIN PROTEIN, PUTATIVE-RELATED"/>
    <property type="match status" value="1"/>
</dbReference>
<sequence length="883" mass="100189">MFCKYCRESVLESTQRWAYHHKTYQNLKASAVAEEPCAFCRVLYEDVRFAAEAFDEPLYRWSITRPAAIRESQEPVVITFRPTRPIKIATRTDNIREEFPPEREFYMFPESGEKQLEERKKRNEKEQRKRTCNLRTPPDLTTLLPSSPLGPSTNSPQSWAQVSHWLQTCLSSHPRCNKHRGPDSFVPTRLLDVQHPLPGYIGLVETKSHPSFTSTTTAPPVYCTLSHCWGPSPSFLRLRASNLTSFLRSGIRIGELGNLNFAHAVEACRRLGVRWLWIDSLCIVQHWVDGDEAPPDDAAHRALEEADWHHEAPFMHQVYRNSYCNIAAADSADAEGGLFRERGREKAGGSGVTYRAARGEEGDAVFGDRTWRVVSGDIWQTELLGTPLYARAWVFQERMLSPRLLHFTAHQLFWDCATLSACESFPSGLPQPLDAPAVTDRHWRARLLQASSSSSSPDHQKMRDTINAPLATATDISLEQFWHTAVSSYTRCALTRSSDRAVAVWGVAKPFRDAMLRERYAYGLWERGLEEQLAWKLENVPLPHQTPMTTTNANAKRPTHAGPASAQPPNPFPSWSWMAAADVGGPVVLADRLPGRRSYIVKAHDAESVVAFELAAGFRKQRVKAETKFGTWEEQFGAWDKQMAEIEKHEERRRRMVVATKGGAGRKLEKIGEDEDEGGEGEREVDEEEEAERLRDEHPQLASNSIALYGYVSRARCVYDAEREDYRLEIEGWEEDQYRVEAFPDMVLEHGAVVYFMILAATAEVFEEEGWGDDYDEENEYDEDEDNEDDEDEDVEDVDAVEAVENGDDAVGDDGDCAAEELDPLCDGVGIILQPAEGENHFRRIGALRFEATQKIMESTYLQVDTEDLKGCDGERKYKIWLD</sequence>
<feature type="compositionally biased region" description="Acidic residues" evidence="1">
    <location>
        <begin position="672"/>
        <end position="691"/>
    </location>
</feature>
<feature type="region of interest" description="Disordered" evidence="1">
    <location>
        <begin position="110"/>
        <end position="156"/>
    </location>
</feature>
<name>A0AA39Y736_9PEZI</name>
<organism evidence="3 4">
    <name type="scientific">Lasiodiplodia hormozganensis</name>
    <dbReference type="NCBI Taxonomy" id="869390"/>
    <lineage>
        <taxon>Eukaryota</taxon>
        <taxon>Fungi</taxon>
        <taxon>Dikarya</taxon>
        <taxon>Ascomycota</taxon>
        <taxon>Pezizomycotina</taxon>
        <taxon>Dothideomycetes</taxon>
        <taxon>Dothideomycetes incertae sedis</taxon>
        <taxon>Botryosphaeriales</taxon>
        <taxon>Botryosphaeriaceae</taxon>
        <taxon>Lasiodiplodia</taxon>
    </lineage>
</organism>
<evidence type="ECO:0000256" key="1">
    <source>
        <dbReference type="SAM" id="MobiDB-lite"/>
    </source>
</evidence>
<evidence type="ECO:0000313" key="3">
    <source>
        <dbReference type="EMBL" id="KAK0647266.1"/>
    </source>
</evidence>
<feature type="compositionally biased region" description="Basic and acidic residues" evidence="1">
    <location>
        <begin position="110"/>
        <end position="129"/>
    </location>
</feature>
<evidence type="ECO:0000313" key="4">
    <source>
        <dbReference type="Proteomes" id="UP001175001"/>
    </source>
</evidence>
<protein>
    <recommendedName>
        <fullName evidence="2">Heterokaryon incompatibility domain-containing protein</fullName>
    </recommendedName>
</protein>
<feature type="domain" description="Heterokaryon incompatibility" evidence="2">
    <location>
        <begin position="222"/>
        <end position="397"/>
    </location>
</feature>
<dbReference type="Pfam" id="PF06985">
    <property type="entry name" value="HET"/>
    <property type="match status" value="1"/>
</dbReference>
<reference evidence="3" key="1">
    <citation type="submission" date="2023-06" db="EMBL/GenBank/DDBJ databases">
        <title>Multi-omics analyses reveal the molecular pathogenesis toolkit of Lasiodiplodia hormozganensis, a cross-kingdom pathogen.</title>
        <authorList>
            <person name="Felix C."/>
            <person name="Meneses R."/>
            <person name="Goncalves M.F.M."/>
            <person name="Tilleman L."/>
            <person name="Duarte A.S."/>
            <person name="Jorrin-Novo J.V."/>
            <person name="Van De Peer Y."/>
            <person name="Deforce D."/>
            <person name="Van Nieuwerburgh F."/>
            <person name="Esteves A.C."/>
            <person name="Alves A."/>
        </authorList>
    </citation>
    <scope>NUCLEOTIDE SEQUENCE</scope>
    <source>
        <strain evidence="3">CBS 339.90</strain>
    </source>
</reference>
<evidence type="ECO:0000259" key="2">
    <source>
        <dbReference type="Pfam" id="PF06985"/>
    </source>
</evidence>
<feature type="region of interest" description="Disordered" evidence="1">
    <location>
        <begin position="667"/>
        <end position="699"/>
    </location>
</feature>
<feature type="compositionally biased region" description="Low complexity" evidence="1">
    <location>
        <begin position="136"/>
        <end position="156"/>
    </location>
</feature>
<keyword evidence="4" id="KW-1185">Reference proteome</keyword>
<dbReference type="EMBL" id="JAUJDW010000052">
    <property type="protein sequence ID" value="KAK0647266.1"/>
    <property type="molecule type" value="Genomic_DNA"/>
</dbReference>